<dbReference type="EMBL" id="CP006912">
    <property type="protein sequence ID" value="AHB47607.1"/>
    <property type="molecule type" value="Genomic_DNA"/>
</dbReference>
<feature type="domain" description="EAL" evidence="1">
    <location>
        <begin position="309"/>
        <end position="556"/>
    </location>
</feature>
<dbReference type="InterPro" id="IPR050706">
    <property type="entry name" value="Cyclic-di-GMP_PDE-like"/>
</dbReference>
<dbReference type="HOGENOM" id="CLU_000445_70_50_5"/>
<protein>
    <submittedName>
        <fullName evidence="3">Diguanylate cyclase</fullName>
    </submittedName>
</protein>
<dbReference type="PANTHER" id="PTHR33121:SF79">
    <property type="entry name" value="CYCLIC DI-GMP PHOSPHODIESTERASE PDED-RELATED"/>
    <property type="match status" value="1"/>
</dbReference>
<dbReference type="GO" id="GO:0071111">
    <property type="term" value="F:cyclic-guanylate-specific phosphodiesterase activity"/>
    <property type="evidence" value="ECO:0007669"/>
    <property type="project" value="InterPro"/>
</dbReference>
<dbReference type="PROSITE" id="PS50887">
    <property type="entry name" value="GGDEF"/>
    <property type="match status" value="1"/>
</dbReference>
<keyword evidence="4" id="KW-1185">Reference proteome</keyword>
<dbReference type="Pfam" id="PF00990">
    <property type="entry name" value="GGDEF"/>
    <property type="match status" value="1"/>
</dbReference>
<dbReference type="Pfam" id="PF00563">
    <property type="entry name" value="EAL"/>
    <property type="match status" value="1"/>
</dbReference>
<dbReference type="PATRIC" id="fig|1029756.8.peg.625"/>
<dbReference type="InterPro" id="IPR029787">
    <property type="entry name" value="Nucleotide_cyclase"/>
</dbReference>
<dbReference type="InterPro" id="IPR001633">
    <property type="entry name" value="EAL_dom"/>
</dbReference>
<dbReference type="RefSeq" id="WP_023786017.1">
    <property type="nucleotide sequence ID" value="NC_022997.1"/>
</dbReference>
<dbReference type="InterPro" id="IPR043128">
    <property type="entry name" value="Rev_trsase/Diguanyl_cyclase"/>
</dbReference>
<dbReference type="CDD" id="cd01948">
    <property type="entry name" value="EAL"/>
    <property type="match status" value="1"/>
</dbReference>
<dbReference type="STRING" id="1029756.W911_02970"/>
<dbReference type="SMART" id="SM00267">
    <property type="entry name" value="GGDEF"/>
    <property type="match status" value="1"/>
</dbReference>
<gene>
    <name evidence="3" type="ORF">W911_02970</name>
</gene>
<dbReference type="PROSITE" id="PS50883">
    <property type="entry name" value="EAL"/>
    <property type="match status" value="1"/>
</dbReference>
<dbReference type="Gene3D" id="3.30.450.20">
    <property type="entry name" value="PAS domain"/>
    <property type="match status" value="1"/>
</dbReference>
<dbReference type="NCBIfam" id="TIGR00254">
    <property type="entry name" value="GGDEF"/>
    <property type="match status" value="1"/>
</dbReference>
<evidence type="ECO:0000313" key="4">
    <source>
        <dbReference type="Proteomes" id="UP000018542"/>
    </source>
</evidence>
<dbReference type="Proteomes" id="UP000018542">
    <property type="component" value="Chromosome"/>
</dbReference>
<evidence type="ECO:0000313" key="3">
    <source>
        <dbReference type="EMBL" id="AHB47607.1"/>
    </source>
</evidence>
<dbReference type="InterPro" id="IPR035919">
    <property type="entry name" value="EAL_sf"/>
</dbReference>
<dbReference type="OrthoDB" id="9814202at2"/>
<dbReference type="SUPFAM" id="SSF55073">
    <property type="entry name" value="Nucleotide cyclase"/>
    <property type="match status" value="1"/>
</dbReference>
<name>V5SAY2_9HYPH</name>
<evidence type="ECO:0000259" key="1">
    <source>
        <dbReference type="PROSITE" id="PS50883"/>
    </source>
</evidence>
<sequence length="556" mass="60221">MPHAETKPEPERETSYVWDLPSDRLDWQANAANVLGVIAPDAIATGEKFAARIVPEHQALWRSSVLGARASVEAAHGIAYHVQIAIETDGESADGLVWMDVSGRWWPDATGRPTHATGVLRRVDARFLEDRHLLGFVPDDETREGLHRTRLFEALGVYLTRAQRAGGSCGLFMMSANGLDAINARLGPDVGDEFISAIGRLIKTEIGETGVVVRYASNVFAAVLDRCDGLALTATAERIISRVERGPIVTPAGPLKAAIAIGAVALPEHVETSAEGVACARAALERAKRAQRSICAVHNPKDDTPQCRDKTVTGEVIAALEEHRLLLALQPIVKTADGQTAGYEALLRLRKTDGALITAADFLEEAEELGLAPLLDRRALELALALLKTHPRLKLCLNVSCLTAGDRNWLATLHAEAARDPGLPSRLTVEITETAMIHDLETVRTFVDRLHATGCKIAIDDFGTGYTSFRHLKTLPIDMLKIDGLFMKNLPDDTHGRVIVKSMIDMAKGLGIETVAEWVSDGETAAFLTEAGATYLQGFLYGNPETAEKLAREGRL</sequence>
<reference evidence="3 4" key="1">
    <citation type="journal article" date="2014" name="Genome Announc.">
        <title>Complete Genome Sequence of Hyphomicrobium nitrativorans Strain NL23, a Denitrifying Bacterium Isolated from Biofilm of a Methanol-Fed Denitrification System Treating Seawater at the Montreal Biodome.</title>
        <authorList>
            <person name="Martineau C."/>
            <person name="Villeneuve C."/>
            <person name="Mauffrey F."/>
            <person name="Villemur R."/>
        </authorList>
    </citation>
    <scope>NUCLEOTIDE SEQUENCE [LARGE SCALE GENOMIC DNA]</scope>
    <source>
        <strain evidence="3">NL23</strain>
    </source>
</reference>
<dbReference type="PANTHER" id="PTHR33121">
    <property type="entry name" value="CYCLIC DI-GMP PHOSPHODIESTERASE PDEF"/>
    <property type="match status" value="1"/>
</dbReference>
<dbReference type="Gene3D" id="3.20.20.450">
    <property type="entry name" value="EAL domain"/>
    <property type="match status" value="1"/>
</dbReference>
<proteinExistence type="predicted"/>
<accession>V5SAY2</accession>
<evidence type="ECO:0000259" key="2">
    <source>
        <dbReference type="PROSITE" id="PS50887"/>
    </source>
</evidence>
<dbReference type="AlphaFoldDB" id="V5SAY2"/>
<dbReference type="KEGG" id="hni:W911_02970"/>
<feature type="domain" description="GGDEF" evidence="2">
    <location>
        <begin position="167"/>
        <end position="300"/>
    </location>
</feature>
<dbReference type="InterPro" id="IPR000160">
    <property type="entry name" value="GGDEF_dom"/>
</dbReference>
<dbReference type="SUPFAM" id="SSF141868">
    <property type="entry name" value="EAL domain-like"/>
    <property type="match status" value="1"/>
</dbReference>
<dbReference type="SMART" id="SM00052">
    <property type="entry name" value="EAL"/>
    <property type="match status" value="1"/>
</dbReference>
<dbReference type="Gene3D" id="3.30.70.270">
    <property type="match status" value="1"/>
</dbReference>
<dbReference type="CDD" id="cd01949">
    <property type="entry name" value="GGDEF"/>
    <property type="match status" value="1"/>
</dbReference>
<organism evidence="3 4">
    <name type="scientific">Hyphomicrobium nitrativorans NL23</name>
    <dbReference type="NCBI Taxonomy" id="1029756"/>
    <lineage>
        <taxon>Bacteria</taxon>
        <taxon>Pseudomonadati</taxon>
        <taxon>Pseudomonadota</taxon>
        <taxon>Alphaproteobacteria</taxon>
        <taxon>Hyphomicrobiales</taxon>
        <taxon>Hyphomicrobiaceae</taxon>
        <taxon>Hyphomicrobium</taxon>
    </lineage>
</organism>